<evidence type="ECO:0000256" key="4">
    <source>
        <dbReference type="ARBA" id="ARBA00023002"/>
    </source>
</evidence>
<dbReference type="CDD" id="cd06183">
    <property type="entry name" value="cyt_b5_reduct_like"/>
    <property type="match status" value="1"/>
</dbReference>
<organism evidence="8 9">
    <name type="scientific">Rhododendron simsii</name>
    <name type="common">Sims's rhododendron</name>
    <dbReference type="NCBI Taxonomy" id="118357"/>
    <lineage>
        <taxon>Eukaryota</taxon>
        <taxon>Viridiplantae</taxon>
        <taxon>Streptophyta</taxon>
        <taxon>Embryophyta</taxon>
        <taxon>Tracheophyta</taxon>
        <taxon>Spermatophyta</taxon>
        <taxon>Magnoliopsida</taxon>
        <taxon>eudicotyledons</taxon>
        <taxon>Gunneridae</taxon>
        <taxon>Pentapetalae</taxon>
        <taxon>asterids</taxon>
        <taxon>Ericales</taxon>
        <taxon>Ericaceae</taxon>
        <taxon>Ericoideae</taxon>
        <taxon>Rhodoreae</taxon>
        <taxon>Rhododendron</taxon>
    </lineage>
</organism>
<feature type="binding site" evidence="5">
    <location>
        <position position="126"/>
    </location>
    <ligand>
        <name>FAD</name>
        <dbReference type="ChEBI" id="CHEBI:57692"/>
    </ligand>
</feature>
<dbReference type="Gene3D" id="3.40.50.80">
    <property type="entry name" value="Nucleotide-binding domain of ferredoxin-NADP reductase (FNR) module"/>
    <property type="match status" value="1"/>
</dbReference>
<dbReference type="PANTHER" id="PTHR19370:SF184">
    <property type="entry name" value="NADH-CYTOCHROME B5 REDUCTASE-LIKE"/>
    <property type="match status" value="1"/>
</dbReference>
<keyword evidence="3 5" id="KW-0274">FAD</keyword>
<feature type="domain" description="Flavoprotein pyridine nucleotide cytochrome reductase-like FAD-binding" evidence="7">
    <location>
        <begin position="117"/>
        <end position="147"/>
    </location>
</feature>
<evidence type="ECO:0000313" key="9">
    <source>
        <dbReference type="Proteomes" id="UP000626092"/>
    </source>
</evidence>
<dbReference type="InterPro" id="IPR008333">
    <property type="entry name" value="Cbr1-like_FAD-bd_dom"/>
</dbReference>
<keyword evidence="2 5" id="KW-0285">Flavoprotein</keyword>
<evidence type="ECO:0000256" key="2">
    <source>
        <dbReference type="ARBA" id="ARBA00022630"/>
    </source>
</evidence>
<evidence type="ECO:0000259" key="7">
    <source>
        <dbReference type="Pfam" id="PF00970"/>
    </source>
</evidence>
<feature type="binding site" evidence="5">
    <location>
        <position position="177"/>
    </location>
    <ligand>
        <name>FAD</name>
        <dbReference type="ChEBI" id="CHEBI:57692"/>
    </ligand>
</feature>
<dbReference type="InterPro" id="IPR001834">
    <property type="entry name" value="CBR-like"/>
</dbReference>
<dbReference type="OrthoDB" id="432685at2759"/>
<dbReference type="PANTHER" id="PTHR19370">
    <property type="entry name" value="NADH-CYTOCHROME B5 REDUCTASE"/>
    <property type="match status" value="1"/>
</dbReference>
<comment type="cofactor">
    <cofactor evidence="1 5">
        <name>FAD</name>
        <dbReference type="ChEBI" id="CHEBI:57692"/>
    </cofactor>
</comment>
<proteinExistence type="predicted"/>
<dbReference type="SUPFAM" id="SSF52343">
    <property type="entry name" value="Ferredoxin reductase-like, C-terminal NADP-linked domain"/>
    <property type="match status" value="1"/>
</dbReference>
<evidence type="ECO:0000313" key="8">
    <source>
        <dbReference type="EMBL" id="KAF7135783.1"/>
    </source>
</evidence>
<dbReference type="InterPro" id="IPR017938">
    <property type="entry name" value="Riboflavin_synthase-like_b-brl"/>
</dbReference>
<dbReference type="SUPFAM" id="SSF63380">
    <property type="entry name" value="Riboflavin synthase domain-like"/>
    <property type="match status" value="1"/>
</dbReference>
<keyword evidence="9" id="KW-1185">Reference proteome</keyword>
<evidence type="ECO:0000256" key="3">
    <source>
        <dbReference type="ARBA" id="ARBA00022827"/>
    </source>
</evidence>
<dbReference type="InterPro" id="IPR039261">
    <property type="entry name" value="FNR_nucleotide-bd"/>
</dbReference>
<dbReference type="GO" id="GO:0004128">
    <property type="term" value="F:cytochrome-b5 reductase activity, acting on NAD(P)H"/>
    <property type="evidence" value="ECO:0007669"/>
    <property type="project" value="TreeGrafter"/>
</dbReference>
<dbReference type="Pfam" id="PF00175">
    <property type="entry name" value="NAD_binding_1"/>
    <property type="match status" value="1"/>
</dbReference>
<feature type="binding site" evidence="5">
    <location>
        <position position="125"/>
    </location>
    <ligand>
        <name>FAD</name>
        <dbReference type="ChEBI" id="CHEBI:57692"/>
    </ligand>
</feature>
<dbReference type="GO" id="GO:0022900">
    <property type="term" value="P:electron transport chain"/>
    <property type="evidence" value="ECO:0007669"/>
    <property type="project" value="TreeGrafter"/>
</dbReference>
<name>A0A834GIY9_RHOSS</name>
<dbReference type="Gene3D" id="2.40.30.10">
    <property type="entry name" value="Translation factors"/>
    <property type="match status" value="1"/>
</dbReference>
<evidence type="ECO:0000259" key="6">
    <source>
        <dbReference type="Pfam" id="PF00175"/>
    </source>
</evidence>
<dbReference type="Proteomes" id="UP000626092">
    <property type="component" value="Unassembled WGS sequence"/>
</dbReference>
<dbReference type="InterPro" id="IPR001433">
    <property type="entry name" value="OxRdtase_FAD/NAD-bd"/>
</dbReference>
<sequence length="231" mass="25936">MLRIGICSASLLDAMFDNFPTSHTPIEREKFERSYRERVEEKLGYVPDFGKALARLSRGVYLPHKVNVKEVKVGGKEMLEAREGLMGRLQPMLMKLAALEARAVMLERTRAAEGKDSQGEEVIKPYTPTTLDSDLGHFDLVIKVYETDNSKTRVGRATYQPGRVGVIGMLAADYGITPMFQVARAILESPSDTTKVHLIYVNDTYEDILLKESNSKVSLAVTMAQMHEYVF</sequence>
<evidence type="ECO:0000256" key="1">
    <source>
        <dbReference type="ARBA" id="ARBA00001974"/>
    </source>
</evidence>
<gene>
    <name evidence="8" type="ORF">RHSIM_Rhsim08G0072000</name>
</gene>
<feature type="binding site" evidence="5">
    <location>
        <position position="141"/>
    </location>
    <ligand>
        <name>FAD</name>
        <dbReference type="ChEBI" id="CHEBI:57692"/>
    </ligand>
</feature>
<protein>
    <submittedName>
        <fullName evidence="8">Uncharacterized protein</fullName>
    </submittedName>
</protein>
<dbReference type="EMBL" id="WJXA01000008">
    <property type="protein sequence ID" value="KAF7135783.1"/>
    <property type="molecule type" value="Genomic_DNA"/>
</dbReference>
<comment type="caution">
    <text evidence="8">The sequence shown here is derived from an EMBL/GenBank/DDBJ whole genome shotgun (WGS) entry which is preliminary data.</text>
</comment>
<accession>A0A834GIY9</accession>
<feature type="binding site" evidence="5">
    <location>
        <position position="143"/>
    </location>
    <ligand>
        <name>FAD</name>
        <dbReference type="ChEBI" id="CHEBI:57692"/>
    </ligand>
</feature>
<dbReference type="Pfam" id="PF00970">
    <property type="entry name" value="FAD_binding_6"/>
    <property type="match status" value="1"/>
</dbReference>
<evidence type="ECO:0000256" key="5">
    <source>
        <dbReference type="PIRSR" id="PIRSR601834-1"/>
    </source>
</evidence>
<keyword evidence="4" id="KW-0560">Oxidoreductase</keyword>
<dbReference type="AlphaFoldDB" id="A0A834GIY9"/>
<feature type="domain" description="Oxidoreductase FAD/NAD(P)-binding" evidence="6">
    <location>
        <begin position="169"/>
        <end position="215"/>
    </location>
</feature>
<reference evidence="8" key="1">
    <citation type="submission" date="2019-11" db="EMBL/GenBank/DDBJ databases">
        <authorList>
            <person name="Liu Y."/>
            <person name="Hou J."/>
            <person name="Li T.-Q."/>
            <person name="Guan C.-H."/>
            <person name="Wu X."/>
            <person name="Wu H.-Z."/>
            <person name="Ling F."/>
            <person name="Zhang R."/>
            <person name="Shi X.-G."/>
            <person name="Ren J.-P."/>
            <person name="Chen E.-F."/>
            <person name="Sun J.-M."/>
        </authorList>
    </citation>
    <scope>NUCLEOTIDE SEQUENCE</scope>
    <source>
        <strain evidence="8">Adult_tree_wgs_1</strain>
        <tissue evidence="8">Leaves</tissue>
    </source>
</reference>